<name>A0AAU2JJD4_9ACTN</name>
<dbReference type="AlphaFoldDB" id="A0AAU2JJD4"/>
<accession>A0AAU2JJD4</accession>
<evidence type="ECO:0000313" key="1">
    <source>
        <dbReference type="EMBL" id="WTU71891.1"/>
    </source>
</evidence>
<sequence length="455" mass="48949">MNPETRAYRQYKLLRVDRAKQLAEMREELTALGDRDGLQVLDSTMAAFRESGPQLADDPVGEALEAVARDMKEAMADLGAAPEVLDSVYAVATKTEGFSARMTRYTVDGSGIAIVADATLSLCAHYAEFMGLAAERGPEPDVLTGLLRYYNTQQRVFGKAGKLGIRLGPEGAQQAALLQLMAAQFVIGHELAHHVLGHPSSVSAFSPEEYLPVCSESQELETEADLHALRAVRRACERLFGAGLFTGREAALGAVGAVIAMLAVHVNERALYVRQGSSHPPARARAARLLREMNALERELAEDALRVLMAATEAASVFGPRARSFAPELLGTAPVHSPLAPSYLRTTGILDALQCRSRDWYVSMFEEQSREAGVAWPVEGARLAAEGHPAEALRLWGVEKARIGPLCDPAKPLTFHSLYVLLRAGFTARGSAPDSVMAYAVSAAMLAGEPLSRTG</sequence>
<proteinExistence type="predicted"/>
<reference evidence="1" key="1">
    <citation type="submission" date="2022-10" db="EMBL/GenBank/DDBJ databases">
        <title>The complete genomes of actinobacterial strains from the NBC collection.</title>
        <authorList>
            <person name="Joergensen T.S."/>
            <person name="Alvarez Arevalo M."/>
            <person name="Sterndorff E.B."/>
            <person name="Faurdal D."/>
            <person name="Vuksanovic O."/>
            <person name="Mourched A.-S."/>
            <person name="Charusanti P."/>
            <person name="Shaw S."/>
            <person name="Blin K."/>
            <person name="Weber T."/>
        </authorList>
    </citation>
    <scope>NUCLEOTIDE SEQUENCE</scope>
    <source>
        <strain evidence="1">NBC_00049</strain>
    </source>
</reference>
<evidence type="ECO:0008006" key="2">
    <source>
        <dbReference type="Google" id="ProtNLM"/>
    </source>
</evidence>
<organism evidence="1">
    <name type="scientific">Streptomyces sp. NBC_00049</name>
    <dbReference type="NCBI Taxonomy" id="2903617"/>
    <lineage>
        <taxon>Bacteria</taxon>
        <taxon>Bacillati</taxon>
        <taxon>Actinomycetota</taxon>
        <taxon>Actinomycetes</taxon>
        <taxon>Kitasatosporales</taxon>
        <taxon>Streptomycetaceae</taxon>
        <taxon>Streptomyces</taxon>
    </lineage>
</organism>
<protein>
    <recommendedName>
        <fullName evidence="2">IrrE N-terminal-like domain-containing protein</fullName>
    </recommendedName>
</protein>
<dbReference type="EMBL" id="CP108264">
    <property type="protein sequence ID" value="WTU71891.1"/>
    <property type="molecule type" value="Genomic_DNA"/>
</dbReference>
<gene>
    <name evidence="1" type="ORF">OG327_00290</name>
</gene>